<reference evidence="1 2" key="1">
    <citation type="journal article" date="2018" name="Nat. Genet.">
        <title>The Rosa genome provides new insights in the design of modern roses.</title>
        <authorList>
            <person name="Bendahmane M."/>
        </authorList>
    </citation>
    <scope>NUCLEOTIDE SEQUENCE [LARGE SCALE GENOMIC DNA]</scope>
    <source>
        <strain evidence="2">cv. Old Blush</strain>
    </source>
</reference>
<gene>
    <name evidence="1" type="ORF">RchiOBHm_Chr1g0345401</name>
</gene>
<comment type="caution">
    <text evidence="1">The sequence shown here is derived from an EMBL/GenBank/DDBJ whole genome shotgun (WGS) entry which is preliminary data.</text>
</comment>
<evidence type="ECO:0000313" key="2">
    <source>
        <dbReference type="Proteomes" id="UP000238479"/>
    </source>
</evidence>
<dbReference type="Proteomes" id="UP000238479">
    <property type="component" value="Chromosome 1"/>
</dbReference>
<proteinExistence type="predicted"/>
<protein>
    <submittedName>
        <fullName evidence="1">Uncharacterized protein</fullName>
    </submittedName>
</protein>
<keyword evidence="2" id="KW-1185">Reference proteome</keyword>
<dbReference type="AlphaFoldDB" id="A0A2P6SET0"/>
<dbReference type="EMBL" id="PDCK01000039">
    <property type="protein sequence ID" value="PRQ57173.1"/>
    <property type="molecule type" value="Genomic_DNA"/>
</dbReference>
<evidence type="ECO:0000313" key="1">
    <source>
        <dbReference type="EMBL" id="PRQ57173.1"/>
    </source>
</evidence>
<accession>A0A2P6SET0</accession>
<dbReference type="Gramene" id="PRQ57173">
    <property type="protein sequence ID" value="PRQ57173"/>
    <property type="gene ID" value="RchiOBHm_Chr1g0345401"/>
</dbReference>
<name>A0A2P6SET0_ROSCH</name>
<sequence>MLTRQPTLSLHVSRPKKKKAAPYLILPLTIKRQTVHSFLLRSATTPKQRQPFGLLSFPSFSIFFLPNKNHTTSLKFLLLTKIHTSSPRSISPKFLLIFSSLHQDLSHQDFFSSPRSTSPKFFILIFSSPHQVPHFLTKIHTSSLRSTSPKFHLLINFTKI</sequence>
<organism evidence="1 2">
    <name type="scientific">Rosa chinensis</name>
    <name type="common">China rose</name>
    <dbReference type="NCBI Taxonomy" id="74649"/>
    <lineage>
        <taxon>Eukaryota</taxon>
        <taxon>Viridiplantae</taxon>
        <taxon>Streptophyta</taxon>
        <taxon>Embryophyta</taxon>
        <taxon>Tracheophyta</taxon>
        <taxon>Spermatophyta</taxon>
        <taxon>Magnoliopsida</taxon>
        <taxon>eudicotyledons</taxon>
        <taxon>Gunneridae</taxon>
        <taxon>Pentapetalae</taxon>
        <taxon>rosids</taxon>
        <taxon>fabids</taxon>
        <taxon>Rosales</taxon>
        <taxon>Rosaceae</taxon>
        <taxon>Rosoideae</taxon>
        <taxon>Rosoideae incertae sedis</taxon>
        <taxon>Rosa</taxon>
    </lineage>
</organism>